<comment type="caution">
    <text evidence="1">The sequence shown here is derived from an EMBL/GenBank/DDBJ whole genome shotgun (WGS) entry which is preliminary data.</text>
</comment>
<dbReference type="EMBL" id="JACMSC010000014">
    <property type="protein sequence ID" value="KAG6490933.1"/>
    <property type="molecule type" value="Genomic_DNA"/>
</dbReference>
<proteinExistence type="predicted"/>
<gene>
    <name evidence="1" type="ORF">ZIOFF_052265</name>
</gene>
<dbReference type="PANTHER" id="PTHR37248:SF1">
    <property type="entry name" value="TRANSLATION INITIATION FACTOR"/>
    <property type="match status" value="1"/>
</dbReference>
<protein>
    <submittedName>
        <fullName evidence="1">Uncharacterized protein</fullName>
    </submittedName>
</protein>
<evidence type="ECO:0000313" key="2">
    <source>
        <dbReference type="Proteomes" id="UP000734854"/>
    </source>
</evidence>
<keyword evidence="2" id="KW-1185">Reference proteome</keyword>
<accession>A0A8J5FN84</accession>
<organism evidence="1 2">
    <name type="scientific">Zingiber officinale</name>
    <name type="common">Ginger</name>
    <name type="synonym">Amomum zingiber</name>
    <dbReference type="NCBI Taxonomy" id="94328"/>
    <lineage>
        <taxon>Eukaryota</taxon>
        <taxon>Viridiplantae</taxon>
        <taxon>Streptophyta</taxon>
        <taxon>Embryophyta</taxon>
        <taxon>Tracheophyta</taxon>
        <taxon>Spermatophyta</taxon>
        <taxon>Magnoliopsida</taxon>
        <taxon>Liliopsida</taxon>
        <taxon>Zingiberales</taxon>
        <taxon>Zingiberaceae</taxon>
        <taxon>Zingiber</taxon>
    </lineage>
</organism>
<reference evidence="1 2" key="1">
    <citation type="submission" date="2020-08" db="EMBL/GenBank/DDBJ databases">
        <title>Plant Genome Project.</title>
        <authorList>
            <person name="Zhang R.-G."/>
        </authorList>
    </citation>
    <scope>NUCLEOTIDE SEQUENCE [LARGE SCALE GENOMIC DNA]</scope>
    <source>
        <tissue evidence="1">Rhizome</tissue>
    </source>
</reference>
<dbReference type="AlphaFoldDB" id="A0A8J5FN84"/>
<evidence type="ECO:0000313" key="1">
    <source>
        <dbReference type="EMBL" id="KAG6490933.1"/>
    </source>
</evidence>
<dbReference type="PANTHER" id="PTHR37248">
    <property type="entry name" value="TRANSLATION INITIATION FACTOR"/>
    <property type="match status" value="1"/>
</dbReference>
<name>A0A8J5FN84_ZINOF</name>
<sequence length="203" mass="23228">MPKKGRKKAVKKSFLRTEVDENVAPIESGTMQFKERQRAFNNREVERRTAATKANCEVETGSLLSWVRLLPLYFSKDQLDTPAIQFFQENMPNATLTMNKKYNIFELQWNNNEIYYEGGKYDRASVSNIFTMPSMSDIQFSIDPAKKTLGAGNQRMSNFSLEMGLMKMLVEIIGTSYVKFGFALAGQKPVELQDDLETSSRVF</sequence>
<dbReference type="Proteomes" id="UP000734854">
    <property type="component" value="Unassembled WGS sequence"/>
</dbReference>